<dbReference type="InterPro" id="IPR000994">
    <property type="entry name" value="Pept_M24"/>
</dbReference>
<dbReference type="Pfam" id="PF00557">
    <property type="entry name" value="Peptidase_M24"/>
    <property type="match status" value="1"/>
</dbReference>
<evidence type="ECO:0000256" key="10">
    <source>
        <dbReference type="RuleBase" id="RU000590"/>
    </source>
</evidence>
<reference evidence="12 13" key="1">
    <citation type="submission" date="2020-10" db="EMBL/GenBank/DDBJ databases">
        <authorList>
            <person name="Peeters C."/>
        </authorList>
    </citation>
    <scope>NUCLEOTIDE SEQUENCE [LARGE SCALE GENOMIC DNA]</scope>
    <source>
        <strain evidence="12 13">LMG 27952</strain>
    </source>
</reference>
<dbReference type="Pfam" id="PF05195">
    <property type="entry name" value="AMP_N"/>
    <property type="match status" value="1"/>
</dbReference>
<keyword evidence="6 10" id="KW-0479">Metal-binding</keyword>
<dbReference type="SUPFAM" id="SSF55920">
    <property type="entry name" value="Creatinase/aminopeptidase"/>
    <property type="match status" value="1"/>
</dbReference>
<evidence type="ECO:0000256" key="1">
    <source>
        <dbReference type="ARBA" id="ARBA00001424"/>
    </source>
</evidence>
<dbReference type="PROSITE" id="PS00491">
    <property type="entry name" value="PROLINE_PEPTIDASE"/>
    <property type="match status" value="1"/>
</dbReference>
<dbReference type="InterPro" id="IPR001131">
    <property type="entry name" value="Peptidase_M24B_aminopep-P_CS"/>
</dbReference>
<evidence type="ECO:0000256" key="7">
    <source>
        <dbReference type="ARBA" id="ARBA00022801"/>
    </source>
</evidence>
<keyword evidence="12" id="KW-0031">Aminopeptidase</keyword>
<protein>
    <recommendedName>
        <fullName evidence="4">Xaa-Pro aminopeptidase</fullName>
        <ecNumber evidence="4">3.4.11.9</ecNumber>
    </recommendedName>
</protein>
<keyword evidence="7 12" id="KW-0378">Hydrolase</keyword>
<evidence type="ECO:0000256" key="9">
    <source>
        <dbReference type="ARBA" id="ARBA00023211"/>
    </source>
</evidence>
<dbReference type="InterPro" id="IPR007865">
    <property type="entry name" value="Aminopep_P_N"/>
</dbReference>
<gene>
    <name evidence="12" type="primary">pepP_2</name>
    <name evidence="12" type="ORF">LMG27952_07053</name>
</gene>
<dbReference type="PANTHER" id="PTHR43226">
    <property type="entry name" value="XAA-PRO AMINOPEPTIDASE 3"/>
    <property type="match status" value="1"/>
</dbReference>
<comment type="cofactor">
    <cofactor evidence="2">
        <name>Mn(2+)</name>
        <dbReference type="ChEBI" id="CHEBI:29035"/>
    </cofactor>
</comment>
<evidence type="ECO:0000256" key="4">
    <source>
        <dbReference type="ARBA" id="ARBA00012574"/>
    </source>
</evidence>
<organism evidence="12 13">
    <name type="scientific">Paraburkholderia hiiakae</name>
    <dbReference type="NCBI Taxonomy" id="1081782"/>
    <lineage>
        <taxon>Bacteria</taxon>
        <taxon>Pseudomonadati</taxon>
        <taxon>Pseudomonadota</taxon>
        <taxon>Betaproteobacteria</taxon>
        <taxon>Burkholderiales</taxon>
        <taxon>Burkholderiaceae</taxon>
        <taxon>Paraburkholderia</taxon>
    </lineage>
</organism>
<evidence type="ECO:0000259" key="11">
    <source>
        <dbReference type="SMART" id="SM01011"/>
    </source>
</evidence>
<dbReference type="Gene3D" id="3.40.350.10">
    <property type="entry name" value="Creatinase/prolidase N-terminal domain"/>
    <property type="match status" value="1"/>
</dbReference>
<keyword evidence="9" id="KW-0464">Manganese</keyword>
<dbReference type="Gene3D" id="3.90.230.10">
    <property type="entry name" value="Creatinase/methionine aminopeptidase superfamily"/>
    <property type="match status" value="1"/>
</dbReference>
<dbReference type="PANTHER" id="PTHR43226:SF4">
    <property type="entry name" value="XAA-PRO AMINOPEPTIDASE 3"/>
    <property type="match status" value="1"/>
</dbReference>
<dbReference type="EC" id="3.4.11.9" evidence="4"/>
<evidence type="ECO:0000256" key="3">
    <source>
        <dbReference type="ARBA" id="ARBA00008766"/>
    </source>
</evidence>
<evidence type="ECO:0000256" key="5">
    <source>
        <dbReference type="ARBA" id="ARBA00022670"/>
    </source>
</evidence>
<dbReference type="InterPro" id="IPR052433">
    <property type="entry name" value="X-Pro_dipept-like"/>
</dbReference>
<dbReference type="SMART" id="SM01011">
    <property type="entry name" value="AMP_N"/>
    <property type="match status" value="1"/>
</dbReference>
<name>A0ABN7IHA3_9BURK</name>
<dbReference type="InterPro" id="IPR036005">
    <property type="entry name" value="Creatinase/aminopeptidase-like"/>
</dbReference>
<evidence type="ECO:0000313" key="13">
    <source>
        <dbReference type="Proteomes" id="UP000656319"/>
    </source>
</evidence>
<accession>A0ABN7IHA3</accession>
<keyword evidence="8" id="KW-0482">Metalloprotease</keyword>
<dbReference type="Proteomes" id="UP000656319">
    <property type="component" value="Unassembled WGS sequence"/>
</dbReference>
<evidence type="ECO:0000256" key="8">
    <source>
        <dbReference type="ARBA" id="ARBA00023049"/>
    </source>
</evidence>
<dbReference type="RefSeq" id="WP_201700485.1">
    <property type="nucleotide sequence ID" value="NZ_CAJHCQ010000029.1"/>
</dbReference>
<dbReference type="InterPro" id="IPR029149">
    <property type="entry name" value="Creatin/AminoP/Spt16_N"/>
</dbReference>
<sequence length="462" mass="50400">MFAESIYVARRKALRERLRSGIALMPGNVDAPINFAHNVHPFRQDATFRYFFGINRPGLAAWLDLESGEDIVFGDDATLDDEIWLGKTPSLASECERAGCRTVRGYAALQAALDHARRDGRTVHFLPPYRAATTLEIGRLIGCTPQEVATRASAALIDAVVALRELKGAEEIAQIESALAVTDAMHRAAMRAVRPGAGEREGLARMHEVLAQHGVLEAYQSVFTKRGDILHNFNYGGRLEPGDLVVNDSGATSPLGYASDITRTLPVSGRFNARQTELYTLLLEAQDIGIRGSRPGVRYADVHRAAVTHLADGMVQMGIFKGSVSDVVSSGAYAVVFPHGLGHQLGLDVHDMESYGEDRVGYDAQTPRSAQFGLRSLRMGKPLKEGMVLTVEPGIYFIEALIERWAAEKRHEGLIDYAKLRTYVGLGGMRVEDEIEITATGARVMGRPTPKTVSEIEAAMAD</sequence>
<keyword evidence="13" id="KW-1185">Reference proteome</keyword>
<dbReference type="SUPFAM" id="SSF53092">
    <property type="entry name" value="Creatinase/prolidase N-terminal domain"/>
    <property type="match status" value="1"/>
</dbReference>
<evidence type="ECO:0000256" key="2">
    <source>
        <dbReference type="ARBA" id="ARBA00001936"/>
    </source>
</evidence>
<evidence type="ECO:0000256" key="6">
    <source>
        <dbReference type="ARBA" id="ARBA00022723"/>
    </source>
</evidence>
<comment type="similarity">
    <text evidence="3 10">Belongs to the peptidase M24B family.</text>
</comment>
<comment type="catalytic activity">
    <reaction evidence="1">
        <text>Release of any N-terminal amino acid, including proline, that is linked to proline, even from a dipeptide or tripeptide.</text>
        <dbReference type="EC" id="3.4.11.9"/>
    </reaction>
</comment>
<evidence type="ECO:0000313" key="12">
    <source>
        <dbReference type="EMBL" id="CAD6560141.1"/>
    </source>
</evidence>
<dbReference type="GO" id="GO:0004177">
    <property type="term" value="F:aminopeptidase activity"/>
    <property type="evidence" value="ECO:0007669"/>
    <property type="project" value="UniProtKB-KW"/>
</dbReference>
<proteinExistence type="inferred from homology"/>
<dbReference type="EMBL" id="CAJHCQ010000029">
    <property type="protein sequence ID" value="CAD6560141.1"/>
    <property type="molecule type" value="Genomic_DNA"/>
</dbReference>
<comment type="caution">
    <text evidence="12">The sequence shown here is derived from an EMBL/GenBank/DDBJ whole genome shotgun (WGS) entry which is preliminary data.</text>
</comment>
<feature type="domain" description="Aminopeptidase P N-terminal" evidence="11">
    <location>
        <begin position="2"/>
        <end position="134"/>
    </location>
</feature>
<keyword evidence="5" id="KW-0645">Protease</keyword>